<evidence type="ECO:0000313" key="2">
    <source>
        <dbReference type="Proteomes" id="UP000279600"/>
    </source>
</evidence>
<dbReference type="SUPFAM" id="SSF53756">
    <property type="entry name" value="UDP-Glycosyltransferase/glycogen phosphorylase"/>
    <property type="match status" value="1"/>
</dbReference>
<name>A0A3S9MXK5_9FLAO</name>
<dbReference type="InterPro" id="IPR043148">
    <property type="entry name" value="TagF_C"/>
</dbReference>
<gene>
    <name evidence="1" type="ORF">EJ995_06385</name>
</gene>
<accession>A0A3S9MXK5</accession>
<sequence length="469" mass="54162">MTTDKKHRTLGLVITDGVGYRNFILSAFTSAVTNHFDHVVIFSGLPAVVYQDLNPDYFTVVELPIYRENKKQWFIRKLRETAHLRLFPDNDGIVNNLKKNYRSGWRPNDILVKAIYAISRIAPSEKRVQQFERWRDKDLKKSSIHKEINALMQQHRVDQLFFTHQRPPFIALLVIAARELGIPSTTFIFSWDNLASKGRMAATFDHYLVWSDLMKSDLLEFYKSVDSKQITVVGTPQFEPYTLPAFELEKEWFFDRFDLDATKKVICYSCADKSIGPNDPLVISTIAQAIKDQKIKSAQLLVRTSPAEDPARFREVQRQFPSIKWNEPLWKSTRDNHPEPWSQRIPQKADIAELRAILEYSDLNINMLSTMSLDFMLFDKPVVNTVFGNKENGLYNDQRFLSYQHYKTVVDSGAVEIAKNAEELITAINYSLAHPKSRLSQQRDIIKLQISKPLEGTSARIAQTLINLS</sequence>
<keyword evidence="2" id="KW-1185">Reference proteome</keyword>
<evidence type="ECO:0000313" key="1">
    <source>
        <dbReference type="EMBL" id="AZQ43874.1"/>
    </source>
</evidence>
<dbReference type="Gene3D" id="3.40.50.12580">
    <property type="match status" value="1"/>
</dbReference>
<dbReference type="OrthoDB" id="913551at2"/>
<dbReference type="EMBL" id="CP034549">
    <property type="protein sequence ID" value="AZQ43874.1"/>
    <property type="molecule type" value="Genomic_DNA"/>
</dbReference>
<dbReference type="AlphaFoldDB" id="A0A3S9MXK5"/>
<dbReference type="Proteomes" id="UP000279600">
    <property type="component" value="Chromosome"/>
</dbReference>
<organism evidence="1 2">
    <name type="scientific">Nonlabens ponticola</name>
    <dbReference type="NCBI Taxonomy" id="2496866"/>
    <lineage>
        <taxon>Bacteria</taxon>
        <taxon>Pseudomonadati</taxon>
        <taxon>Bacteroidota</taxon>
        <taxon>Flavobacteriia</taxon>
        <taxon>Flavobacteriales</taxon>
        <taxon>Flavobacteriaceae</taxon>
        <taxon>Nonlabens</taxon>
    </lineage>
</organism>
<dbReference type="KEGG" id="noj:EJ995_06385"/>
<proteinExistence type="predicted"/>
<evidence type="ECO:0008006" key="3">
    <source>
        <dbReference type="Google" id="ProtNLM"/>
    </source>
</evidence>
<reference evidence="1 2" key="1">
    <citation type="submission" date="2018-12" db="EMBL/GenBank/DDBJ databases">
        <title>Complete genome of Nonlabens sp. MJ115.</title>
        <authorList>
            <person name="Choi H.S."/>
            <person name="Jung J."/>
        </authorList>
    </citation>
    <scope>NUCLEOTIDE SEQUENCE [LARGE SCALE GENOMIC DNA]</scope>
    <source>
        <strain evidence="1 2">MJ115</strain>
    </source>
</reference>
<protein>
    <recommendedName>
        <fullName evidence="3">UDP-glycosyltransferase</fullName>
    </recommendedName>
</protein>